<evidence type="ECO:0008006" key="4">
    <source>
        <dbReference type="Google" id="ProtNLM"/>
    </source>
</evidence>
<protein>
    <recommendedName>
        <fullName evidence="4">Transposase</fullName>
    </recommendedName>
</protein>
<feature type="region of interest" description="Disordered" evidence="1">
    <location>
        <begin position="76"/>
        <end position="103"/>
    </location>
</feature>
<proteinExistence type="predicted"/>
<gene>
    <name evidence="2" type="ORF">V3328_08400</name>
</gene>
<sequence>MTGRRISGSTTILELLEMFPDGSAARLMGRLCWPCAHCGGRVSEPLSLAAKRHGNPVRPSIECFRKLAEGGPSQEEIAAAQVRPRAARDPLEAWRNSAARAAG</sequence>
<dbReference type="EMBL" id="JAZHOF010000003">
    <property type="protein sequence ID" value="MEJ8571489.1"/>
    <property type="molecule type" value="Genomic_DNA"/>
</dbReference>
<keyword evidence="3" id="KW-1185">Reference proteome</keyword>
<dbReference type="AlphaFoldDB" id="A0AAW9RRE2"/>
<reference evidence="2 3" key="1">
    <citation type="submission" date="2024-02" db="EMBL/GenBank/DDBJ databases">
        <title>Genome analysis and characterization of Microbaculum marinisediminis sp. nov., isolated from marine sediment.</title>
        <authorList>
            <person name="Du Z.-J."/>
            <person name="Ye Y.-Q."/>
            <person name="Zhang Z.-R."/>
            <person name="Yuan S.-M."/>
            <person name="Zhang X.-Y."/>
        </authorList>
    </citation>
    <scope>NUCLEOTIDE SEQUENCE [LARGE SCALE GENOMIC DNA]</scope>
    <source>
        <strain evidence="2 3">SDUM1044001</strain>
    </source>
</reference>
<comment type="caution">
    <text evidence="2">The sequence shown here is derived from an EMBL/GenBank/DDBJ whole genome shotgun (WGS) entry which is preliminary data.</text>
</comment>
<accession>A0AAW9RRE2</accession>
<name>A0AAW9RRE2_9HYPH</name>
<evidence type="ECO:0000313" key="2">
    <source>
        <dbReference type="EMBL" id="MEJ8571489.1"/>
    </source>
</evidence>
<dbReference type="RefSeq" id="WP_340329190.1">
    <property type="nucleotide sequence ID" value="NZ_JAZHOF010000003.1"/>
</dbReference>
<evidence type="ECO:0000313" key="3">
    <source>
        <dbReference type="Proteomes" id="UP001378188"/>
    </source>
</evidence>
<organism evidence="2 3">
    <name type="scientific">Microbaculum marinum</name>
    <dbReference type="NCBI Taxonomy" id="1764581"/>
    <lineage>
        <taxon>Bacteria</taxon>
        <taxon>Pseudomonadati</taxon>
        <taxon>Pseudomonadota</taxon>
        <taxon>Alphaproteobacteria</taxon>
        <taxon>Hyphomicrobiales</taxon>
        <taxon>Tepidamorphaceae</taxon>
        <taxon>Microbaculum</taxon>
    </lineage>
</organism>
<evidence type="ECO:0000256" key="1">
    <source>
        <dbReference type="SAM" id="MobiDB-lite"/>
    </source>
</evidence>
<dbReference type="Proteomes" id="UP001378188">
    <property type="component" value="Unassembled WGS sequence"/>
</dbReference>